<name>A0A8S0YZP2_ARCPL</name>
<feature type="compositionally biased region" description="Basic and acidic residues" evidence="1">
    <location>
        <begin position="14"/>
        <end position="23"/>
    </location>
</feature>
<evidence type="ECO:0000256" key="1">
    <source>
        <dbReference type="SAM" id="MobiDB-lite"/>
    </source>
</evidence>
<sequence length="92" mass="10473">MRCSFTSQSTGRDAGTRKEDHGRIWPPQATTPLSAEGPCPAVMDDGDRSAFFGTWCRFLGREKTHPLAFTFRRLFSEHHFSNKRTKNSPNEI</sequence>
<evidence type="ECO:0000313" key="3">
    <source>
        <dbReference type="Proteomes" id="UP000494106"/>
    </source>
</evidence>
<comment type="caution">
    <text evidence="2">The sequence shown here is derived from an EMBL/GenBank/DDBJ whole genome shotgun (WGS) entry which is preliminary data.</text>
</comment>
<feature type="region of interest" description="Disordered" evidence="1">
    <location>
        <begin position="1"/>
        <end position="39"/>
    </location>
</feature>
<dbReference type="EMBL" id="CADEBC010000205">
    <property type="protein sequence ID" value="CAB3225078.1"/>
    <property type="molecule type" value="Genomic_DNA"/>
</dbReference>
<keyword evidence="3" id="KW-1185">Reference proteome</keyword>
<reference evidence="2 3" key="1">
    <citation type="submission" date="2020-04" db="EMBL/GenBank/DDBJ databases">
        <authorList>
            <person name="Wallbank WR R."/>
            <person name="Pardo Diaz C."/>
            <person name="Kozak K."/>
            <person name="Martin S."/>
            <person name="Jiggins C."/>
            <person name="Moest M."/>
            <person name="Warren A I."/>
            <person name="Byers J.R.P. K."/>
            <person name="Montejo-Kovacevich G."/>
            <person name="Yen C E."/>
        </authorList>
    </citation>
    <scope>NUCLEOTIDE SEQUENCE [LARGE SCALE GENOMIC DNA]</scope>
</reference>
<dbReference type="Proteomes" id="UP000494106">
    <property type="component" value="Unassembled WGS sequence"/>
</dbReference>
<organism evidence="2 3">
    <name type="scientific">Arctia plantaginis</name>
    <name type="common">Wood tiger moth</name>
    <name type="synonym">Phalaena plantaginis</name>
    <dbReference type="NCBI Taxonomy" id="874455"/>
    <lineage>
        <taxon>Eukaryota</taxon>
        <taxon>Metazoa</taxon>
        <taxon>Ecdysozoa</taxon>
        <taxon>Arthropoda</taxon>
        <taxon>Hexapoda</taxon>
        <taxon>Insecta</taxon>
        <taxon>Pterygota</taxon>
        <taxon>Neoptera</taxon>
        <taxon>Endopterygota</taxon>
        <taxon>Lepidoptera</taxon>
        <taxon>Glossata</taxon>
        <taxon>Ditrysia</taxon>
        <taxon>Noctuoidea</taxon>
        <taxon>Erebidae</taxon>
        <taxon>Arctiinae</taxon>
        <taxon>Arctia</taxon>
    </lineage>
</organism>
<accession>A0A8S0YZP2</accession>
<dbReference type="AlphaFoldDB" id="A0A8S0YZP2"/>
<feature type="compositionally biased region" description="Polar residues" evidence="1">
    <location>
        <begin position="1"/>
        <end position="11"/>
    </location>
</feature>
<protein>
    <submittedName>
        <fullName evidence="2">Uncharacterized protein</fullName>
    </submittedName>
</protein>
<evidence type="ECO:0000313" key="2">
    <source>
        <dbReference type="EMBL" id="CAB3225078.1"/>
    </source>
</evidence>
<gene>
    <name evidence="2" type="ORF">APLA_LOCUS2322</name>
</gene>
<proteinExistence type="predicted"/>